<gene>
    <name evidence="3" type="ORF">ARALYDRAFT_905885</name>
</gene>
<keyword evidence="1" id="KW-0812">Transmembrane</keyword>
<proteinExistence type="predicted"/>
<feature type="transmembrane region" description="Helical" evidence="1">
    <location>
        <begin position="74"/>
        <end position="91"/>
    </location>
</feature>
<evidence type="ECO:0000313" key="3">
    <source>
        <dbReference type="EMBL" id="EFH53771.1"/>
    </source>
</evidence>
<feature type="transmembrane region" description="Helical" evidence="1">
    <location>
        <begin position="40"/>
        <end position="62"/>
    </location>
</feature>
<keyword evidence="4" id="KW-1185">Reference proteome</keyword>
<evidence type="ECO:0000256" key="1">
    <source>
        <dbReference type="SAM" id="Phobius"/>
    </source>
</evidence>
<name>D7LN51_ARALL</name>
<accession>D7LN51</accession>
<sequence>MPMAAIVILAFAAVFWVLVSYSSGGNNNVSKKIDTRPSGIGTGSIFVIILALMAMMVLNNNAEQIRHDINDQADGIWILVIIFFCLFMVYLKGGF</sequence>
<feature type="signal peptide" evidence="2">
    <location>
        <begin position="1"/>
        <end position="24"/>
    </location>
</feature>
<dbReference type="Proteomes" id="UP000008694">
    <property type="component" value="Unassembled WGS sequence"/>
</dbReference>
<keyword evidence="2" id="KW-0732">Signal</keyword>
<reference evidence="4" key="1">
    <citation type="journal article" date="2011" name="Nat. Genet.">
        <title>The Arabidopsis lyrata genome sequence and the basis of rapid genome size change.</title>
        <authorList>
            <person name="Hu T.T."/>
            <person name="Pattyn P."/>
            <person name="Bakker E.G."/>
            <person name="Cao J."/>
            <person name="Cheng J.-F."/>
            <person name="Clark R.M."/>
            <person name="Fahlgren N."/>
            <person name="Fawcett J.A."/>
            <person name="Grimwood J."/>
            <person name="Gundlach H."/>
            <person name="Haberer G."/>
            <person name="Hollister J.D."/>
            <person name="Ossowski S."/>
            <person name="Ottilar R.P."/>
            <person name="Salamov A.A."/>
            <person name="Schneeberger K."/>
            <person name="Spannagl M."/>
            <person name="Wang X."/>
            <person name="Yang L."/>
            <person name="Nasrallah M.E."/>
            <person name="Bergelson J."/>
            <person name="Carrington J.C."/>
            <person name="Gaut B.S."/>
            <person name="Schmutz J."/>
            <person name="Mayer K.F.X."/>
            <person name="Van de Peer Y."/>
            <person name="Grigoriev I.V."/>
            <person name="Nordborg M."/>
            <person name="Weigel D."/>
            <person name="Guo Y.-L."/>
        </authorList>
    </citation>
    <scope>NUCLEOTIDE SEQUENCE [LARGE SCALE GENOMIC DNA]</scope>
    <source>
        <strain evidence="4">cv. MN47</strain>
    </source>
</reference>
<dbReference type="EMBL" id="GL348717">
    <property type="protein sequence ID" value="EFH53771.1"/>
    <property type="molecule type" value="Genomic_DNA"/>
</dbReference>
<keyword evidence="1" id="KW-0472">Membrane</keyword>
<dbReference type="AlphaFoldDB" id="D7LN51"/>
<dbReference type="Gramene" id="scaffold_501589.1">
    <property type="protein sequence ID" value="scaffold_501589.1"/>
    <property type="gene ID" value="scaffold_501589.1"/>
</dbReference>
<evidence type="ECO:0000313" key="4">
    <source>
        <dbReference type="Proteomes" id="UP000008694"/>
    </source>
</evidence>
<dbReference type="HOGENOM" id="CLU_2375680_0_0_1"/>
<evidence type="ECO:0000256" key="2">
    <source>
        <dbReference type="SAM" id="SignalP"/>
    </source>
</evidence>
<keyword evidence="1" id="KW-1133">Transmembrane helix</keyword>
<protein>
    <submittedName>
        <fullName evidence="3">Predicted protein</fullName>
    </submittedName>
</protein>
<organism evidence="4">
    <name type="scientific">Arabidopsis lyrata subsp. lyrata</name>
    <name type="common">Lyre-leaved rock-cress</name>
    <dbReference type="NCBI Taxonomy" id="81972"/>
    <lineage>
        <taxon>Eukaryota</taxon>
        <taxon>Viridiplantae</taxon>
        <taxon>Streptophyta</taxon>
        <taxon>Embryophyta</taxon>
        <taxon>Tracheophyta</taxon>
        <taxon>Spermatophyta</taxon>
        <taxon>Magnoliopsida</taxon>
        <taxon>eudicotyledons</taxon>
        <taxon>Gunneridae</taxon>
        <taxon>Pentapetalae</taxon>
        <taxon>rosids</taxon>
        <taxon>malvids</taxon>
        <taxon>Brassicales</taxon>
        <taxon>Brassicaceae</taxon>
        <taxon>Camelineae</taxon>
        <taxon>Arabidopsis</taxon>
    </lineage>
</organism>
<feature type="chain" id="PRO_5003102650" evidence="2">
    <location>
        <begin position="25"/>
        <end position="95"/>
    </location>
</feature>